<name>A0A0C2J5F5_THEKT</name>
<gene>
    <name evidence="1" type="ORF">RF11_00506</name>
</gene>
<dbReference type="Proteomes" id="UP000031668">
    <property type="component" value="Unassembled WGS sequence"/>
</dbReference>
<keyword evidence="2" id="KW-1185">Reference proteome</keyword>
<reference evidence="1 2" key="1">
    <citation type="journal article" date="2014" name="Genome Biol. Evol.">
        <title>The genome of the myxosporean Thelohanellus kitauei shows adaptations to nutrient acquisition within its fish host.</title>
        <authorList>
            <person name="Yang Y."/>
            <person name="Xiong J."/>
            <person name="Zhou Z."/>
            <person name="Huo F."/>
            <person name="Miao W."/>
            <person name="Ran C."/>
            <person name="Liu Y."/>
            <person name="Zhang J."/>
            <person name="Feng J."/>
            <person name="Wang M."/>
            <person name="Wang M."/>
            <person name="Wang L."/>
            <person name="Yao B."/>
        </authorList>
    </citation>
    <scope>NUCLEOTIDE SEQUENCE [LARGE SCALE GENOMIC DNA]</scope>
    <source>
        <strain evidence="1">Wuqing</strain>
    </source>
</reference>
<evidence type="ECO:0000313" key="2">
    <source>
        <dbReference type="Proteomes" id="UP000031668"/>
    </source>
</evidence>
<dbReference type="EMBL" id="JWZT01001023">
    <property type="protein sequence ID" value="KII73039.1"/>
    <property type="molecule type" value="Genomic_DNA"/>
</dbReference>
<comment type="caution">
    <text evidence="1">The sequence shown here is derived from an EMBL/GenBank/DDBJ whole genome shotgun (WGS) entry which is preliminary data.</text>
</comment>
<sequence>MKKLTLPPLIKKKKSIRKSGSFLDLKSLSVCVDSMLYSNMVGHPLNQYNNEIISYLAEVPLVVECHCSIDDNAACLSDQLGSFLLEPSDLKAMAVIYNDN</sequence>
<proteinExistence type="predicted"/>
<evidence type="ECO:0000313" key="1">
    <source>
        <dbReference type="EMBL" id="KII73039.1"/>
    </source>
</evidence>
<dbReference type="AlphaFoldDB" id="A0A0C2J5F5"/>
<protein>
    <submittedName>
        <fullName evidence="1">Uncharacterized protein</fullName>
    </submittedName>
</protein>
<accession>A0A0C2J5F5</accession>
<organism evidence="1 2">
    <name type="scientific">Thelohanellus kitauei</name>
    <name type="common">Myxosporean</name>
    <dbReference type="NCBI Taxonomy" id="669202"/>
    <lineage>
        <taxon>Eukaryota</taxon>
        <taxon>Metazoa</taxon>
        <taxon>Cnidaria</taxon>
        <taxon>Myxozoa</taxon>
        <taxon>Myxosporea</taxon>
        <taxon>Bivalvulida</taxon>
        <taxon>Platysporina</taxon>
        <taxon>Myxobolidae</taxon>
        <taxon>Thelohanellus</taxon>
    </lineage>
</organism>